<reference evidence="1 2" key="1">
    <citation type="submission" date="2024-04" db="EMBL/GenBank/DDBJ databases">
        <authorList>
            <person name="Fracassetti M."/>
        </authorList>
    </citation>
    <scope>NUCLEOTIDE SEQUENCE [LARGE SCALE GENOMIC DNA]</scope>
</reference>
<organism evidence="1 2">
    <name type="scientific">Linum trigynum</name>
    <dbReference type="NCBI Taxonomy" id="586398"/>
    <lineage>
        <taxon>Eukaryota</taxon>
        <taxon>Viridiplantae</taxon>
        <taxon>Streptophyta</taxon>
        <taxon>Embryophyta</taxon>
        <taxon>Tracheophyta</taxon>
        <taxon>Spermatophyta</taxon>
        <taxon>Magnoliopsida</taxon>
        <taxon>eudicotyledons</taxon>
        <taxon>Gunneridae</taxon>
        <taxon>Pentapetalae</taxon>
        <taxon>rosids</taxon>
        <taxon>fabids</taxon>
        <taxon>Malpighiales</taxon>
        <taxon>Linaceae</taxon>
        <taxon>Linum</taxon>
    </lineage>
</organism>
<accession>A0AAV2GMY6</accession>
<dbReference type="Proteomes" id="UP001497516">
    <property type="component" value="Chromosome 9"/>
</dbReference>
<evidence type="ECO:0000313" key="2">
    <source>
        <dbReference type="Proteomes" id="UP001497516"/>
    </source>
</evidence>
<dbReference type="EMBL" id="OZ034822">
    <property type="protein sequence ID" value="CAL1412039.1"/>
    <property type="molecule type" value="Genomic_DNA"/>
</dbReference>
<keyword evidence="2" id="KW-1185">Reference proteome</keyword>
<sequence length="121" mass="13612">MCTFGPESGDNKLVLDLKELKENQHRGANQLQNQNEEAGAVEEPRTMGYYMAPRAADIQSPILHPPLAANNFEIKPSFVMMIQNNALFHGLANESPREHVQRFLEVVGSLKIKVFPSRHCN</sequence>
<gene>
    <name evidence="1" type="ORF">LTRI10_LOCUS51358</name>
</gene>
<protein>
    <submittedName>
        <fullName evidence="1">Uncharacterized protein</fullName>
    </submittedName>
</protein>
<proteinExistence type="predicted"/>
<name>A0AAV2GMY6_9ROSI</name>
<evidence type="ECO:0000313" key="1">
    <source>
        <dbReference type="EMBL" id="CAL1412039.1"/>
    </source>
</evidence>
<dbReference type="AlphaFoldDB" id="A0AAV2GMY6"/>